<dbReference type="Proteomes" id="UP000578622">
    <property type="component" value="Unassembled WGS sequence"/>
</dbReference>
<protein>
    <recommendedName>
        <fullName evidence="4">DUF2842 domain-containing protein</fullName>
    </recommendedName>
</protein>
<feature type="transmembrane region" description="Helical" evidence="1">
    <location>
        <begin position="42"/>
        <end position="65"/>
    </location>
</feature>
<evidence type="ECO:0000313" key="3">
    <source>
        <dbReference type="Proteomes" id="UP000578622"/>
    </source>
</evidence>
<comment type="caution">
    <text evidence="2">The sequence shown here is derived from an EMBL/GenBank/DDBJ whole genome shotgun (WGS) entry which is preliminary data.</text>
</comment>
<evidence type="ECO:0008006" key="4">
    <source>
        <dbReference type="Google" id="ProtNLM"/>
    </source>
</evidence>
<reference evidence="2 3" key="1">
    <citation type="submission" date="2020-07" db="EMBL/GenBank/DDBJ databases">
        <title>Genomic Encyclopedia of Type Strains, Phase IV (KMG-V): Genome sequencing to study the core and pangenomes of soil and plant-associated prokaryotes.</title>
        <authorList>
            <person name="Whitman W."/>
        </authorList>
    </citation>
    <scope>NUCLEOTIDE SEQUENCE [LARGE SCALE GENOMIC DNA]</scope>
    <source>
        <strain evidence="2 3">RH4WT92</strain>
    </source>
</reference>
<sequence>MTKGMAIKRFLAAMGFIAAVHLIFFVWTWSWGFSNNMNGPGFVWALLSTFILIPAMLWNIGRFIAELSNSKRP</sequence>
<evidence type="ECO:0000256" key="1">
    <source>
        <dbReference type="SAM" id="Phobius"/>
    </source>
</evidence>
<keyword evidence="1" id="KW-0812">Transmembrane</keyword>
<dbReference type="RefSeq" id="WP_021587187.1">
    <property type="nucleotide sequence ID" value="NZ_CADEAP010000012.1"/>
</dbReference>
<feature type="transmembrane region" description="Helical" evidence="1">
    <location>
        <begin position="12"/>
        <end position="30"/>
    </location>
</feature>
<keyword evidence="1" id="KW-0472">Membrane</keyword>
<evidence type="ECO:0000313" key="2">
    <source>
        <dbReference type="EMBL" id="MBA8853855.1"/>
    </source>
</evidence>
<keyword evidence="3" id="KW-1185">Reference proteome</keyword>
<accession>A0ABR6AWJ3</accession>
<proteinExistence type="predicted"/>
<organism evidence="2 3">
    <name type="scientific">Brucella intermedia</name>
    <dbReference type="NCBI Taxonomy" id="94625"/>
    <lineage>
        <taxon>Bacteria</taxon>
        <taxon>Pseudomonadati</taxon>
        <taxon>Pseudomonadota</taxon>
        <taxon>Alphaproteobacteria</taxon>
        <taxon>Hyphomicrobiales</taxon>
        <taxon>Brucellaceae</taxon>
        <taxon>Brucella/Ochrobactrum group</taxon>
        <taxon>Brucella</taxon>
    </lineage>
</organism>
<gene>
    <name evidence="2" type="ORF">FHW20_004841</name>
</gene>
<dbReference type="EMBL" id="JACGXG010000022">
    <property type="protein sequence ID" value="MBA8853855.1"/>
    <property type="molecule type" value="Genomic_DNA"/>
</dbReference>
<name>A0ABR6AWJ3_9HYPH</name>
<keyword evidence="1" id="KW-1133">Transmembrane helix</keyword>